<name>A0A8S5VH76_9CAUD</name>
<protein>
    <submittedName>
        <fullName evidence="1">Uncharacterized protein</fullName>
    </submittedName>
</protein>
<evidence type="ECO:0000313" key="1">
    <source>
        <dbReference type="EMBL" id="DAG06068.1"/>
    </source>
</evidence>
<accession>A0A8S5VH76</accession>
<organism evidence="1">
    <name type="scientific">Myoviridae sp. ctkfK18</name>
    <dbReference type="NCBI Taxonomy" id="2825165"/>
    <lineage>
        <taxon>Viruses</taxon>
        <taxon>Duplodnaviria</taxon>
        <taxon>Heunggongvirae</taxon>
        <taxon>Uroviricota</taxon>
        <taxon>Caudoviricetes</taxon>
    </lineage>
</organism>
<reference evidence="1" key="1">
    <citation type="journal article" date="2021" name="Proc. Natl. Acad. Sci. U.S.A.">
        <title>A Catalog of Tens of Thousands of Viruses from Human Metagenomes Reveals Hidden Associations with Chronic Diseases.</title>
        <authorList>
            <person name="Tisza M.J."/>
            <person name="Buck C.B."/>
        </authorList>
    </citation>
    <scope>NUCLEOTIDE SEQUENCE</scope>
    <source>
        <strain evidence="1">CtkfK18</strain>
    </source>
</reference>
<proteinExistence type="predicted"/>
<sequence>MLDSGKGLYSIPKKQNKIGEAVYKAAQNLNKTASSVGRNSVGSLDRDIPVGSKNTSNGYTDYDNSALNNFLNSAIKTPGKISHELSQRLVSQFPILQDVVNYFGGSDPKNLMKIDKAKMANVIGREQLLQIVGLPPISDNVVDPPPLWDKSEINGGQDTWGSGNLVGQEYVERVLMRGQFLVLVPLEFKPKFARALINSITNDDERSSGFAGVFSDAATKFETFLDRIDTRLNIAAYGYDAVINHYRYWISVGAHMKVVLHTLGIDPMDTSITANRYNAKYHEFLKERLPDFMVDRVFAHGNWRGISGLLGAGGNDNDIAKELNQDARDKKSQFTQDIANALANRSGSDRTMGTSGATAGSDIDNGYLLNTDKQKISNFAKGKGFGLGGKYAFGNEDSDDSHDQLLQDVPITLYNNSYANILNAVTNIDIRNNTLMNLPFITFYCNGNIDRNLQFSLDADKSVIAEQTTDVLARNFPNFVKGVTSATAEIFTGSNNTTGGTVAKAGADAAGRVMDTATEILREIAYHNDGNFASTFVTNTYIPKVMRGGSTNVSYNVPLRFVAAGSDKYSIAQMFWGLCLLLPFVVQVSKPRMPLIIPQSAMYCAAFSKGVMNVPRGYISSMSISTDPAFQTTNGIPLELNVNLTIEPLYTVTTMPNFTETYGGGSDLNLLTAMWHPMSSFNVIATLTGTNTILNHTPSNIFKYFIERPVADAFTAFKTVFQSSGGYFGTQFKQWRIQLDASDNFQYI</sequence>
<dbReference type="EMBL" id="BK016265">
    <property type="protein sequence ID" value="DAG06068.1"/>
    <property type="molecule type" value="Genomic_DNA"/>
</dbReference>